<protein>
    <submittedName>
        <fullName evidence="2">Uncharacterized protein</fullName>
    </submittedName>
</protein>
<keyword evidence="3" id="KW-1185">Reference proteome</keyword>
<dbReference type="Proteomes" id="UP000476411">
    <property type="component" value="Chromosome"/>
</dbReference>
<reference evidence="2 3" key="1">
    <citation type="submission" date="2020-01" db="EMBL/GenBank/DDBJ databases">
        <title>Complete genome sequence of Chitinophaga sp. H33E-04 isolated from quinoa roots.</title>
        <authorList>
            <person name="Weon H.-Y."/>
            <person name="Lee S.A."/>
        </authorList>
    </citation>
    <scope>NUCLEOTIDE SEQUENCE [LARGE SCALE GENOMIC DNA]</scope>
    <source>
        <strain evidence="2 3">H33E-04</strain>
    </source>
</reference>
<feature type="region of interest" description="Disordered" evidence="1">
    <location>
        <begin position="29"/>
        <end position="51"/>
    </location>
</feature>
<sequence>MKKLLFLMAVCGLFALGCKTERTGCPSNNWYSTKNGKQNRSSSKQMNGRVF</sequence>
<accession>A0A6B9ZFZ8</accession>
<gene>
    <name evidence="2" type="ORF">GWR21_17785</name>
</gene>
<proteinExistence type="predicted"/>
<evidence type="ECO:0000313" key="2">
    <source>
        <dbReference type="EMBL" id="QHS61382.1"/>
    </source>
</evidence>
<dbReference type="EMBL" id="CP048113">
    <property type="protein sequence ID" value="QHS61382.1"/>
    <property type="molecule type" value="Genomic_DNA"/>
</dbReference>
<dbReference type="KEGG" id="chih:GWR21_17785"/>
<dbReference type="RefSeq" id="WP_162333053.1">
    <property type="nucleotide sequence ID" value="NZ_CP048113.1"/>
</dbReference>
<dbReference type="PROSITE" id="PS51257">
    <property type="entry name" value="PROKAR_LIPOPROTEIN"/>
    <property type="match status" value="1"/>
</dbReference>
<name>A0A6B9ZFZ8_9BACT</name>
<evidence type="ECO:0000256" key="1">
    <source>
        <dbReference type="SAM" id="MobiDB-lite"/>
    </source>
</evidence>
<organism evidence="2 3">
    <name type="scientific">Chitinophaga agri</name>
    <dbReference type="NCBI Taxonomy" id="2703787"/>
    <lineage>
        <taxon>Bacteria</taxon>
        <taxon>Pseudomonadati</taxon>
        <taxon>Bacteroidota</taxon>
        <taxon>Chitinophagia</taxon>
        <taxon>Chitinophagales</taxon>
        <taxon>Chitinophagaceae</taxon>
        <taxon>Chitinophaga</taxon>
    </lineage>
</organism>
<evidence type="ECO:0000313" key="3">
    <source>
        <dbReference type="Proteomes" id="UP000476411"/>
    </source>
</evidence>
<dbReference type="AlphaFoldDB" id="A0A6B9ZFZ8"/>